<sequence length="113" mass="12832">MIVDTEFGAVTIRHEVVKEIVYKAVIESYGTVEMGKQGFFDKLANLWTKDESKGINIVEEDGKINVDLHLVLEYGLPVKRVAQNTQENVYHRIVSMLNYDDVQVNVHIAGLKL</sequence>
<keyword evidence="3" id="KW-1185">Reference proteome</keyword>
<dbReference type="Proteomes" id="UP000245921">
    <property type="component" value="Unassembled WGS sequence"/>
</dbReference>
<protein>
    <submittedName>
        <fullName evidence="2">Alkaline shock family protein YloU</fullName>
    </submittedName>
</protein>
<evidence type="ECO:0000313" key="3">
    <source>
        <dbReference type="Proteomes" id="UP000245921"/>
    </source>
</evidence>
<dbReference type="RefSeq" id="WP_109604981.1">
    <property type="nucleotide sequence ID" value="NZ_JAMHJO010000002.1"/>
</dbReference>
<dbReference type="Pfam" id="PF03780">
    <property type="entry name" value="Asp23"/>
    <property type="match status" value="1"/>
</dbReference>
<dbReference type="PANTHER" id="PTHR34297:SF2">
    <property type="entry name" value="ASP23_GLS24 FAMILY ENVELOPE STRESS RESPONSE PROTEIN"/>
    <property type="match status" value="1"/>
</dbReference>
<reference evidence="2 3" key="1">
    <citation type="submission" date="2018-05" db="EMBL/GenBank/DDBJ databases">
        <title>Genomic Encyclopedia of Type Strains, Phase IV (KMG-IV): sequencing the most valuable type-strain genomes for metagenomic binning, comparative biology and taxonomic classification.</title>
        <authorList>
            <person name="Goeker M."/>
        </authorList>
    </citation>
    <scope>NUCLEOTIDE SEQUENCE [LARGE SCALE GENOMIC DNA]</scope>
    <source>
        <strain evidence="2 3">DSM 24906</strain>
    </source>
</reference>
<dbReference type="AlphaFoldDB" id="A0AA45C6F4"/>
<comment type="similarity">
    <text evidence="1">Belongs to the asp23 family.</text>
</comment>
<evidence type="ECO:0000313" key="2">
    <source>
        <dbReference type="EMBL" id="PWJ92060.1"/>
    </source>
</evidence>
<accession>A0AA45C6F4</accession>
<proteinExistence type="inferred from homology"/>
<dbReference type="PANTHER" id="PTHR34297">
    <property type="entry name" value="HYPOTHETICAL CYTOSOLIC PROTEIN-RELATED"/>
    <property type="match status" value="1"/>
</dbReference>
<organism evidence="2 3">
    <name type="scientific">Oceanotoga teriensis</name>
    <dbReference type="NCBI Taxonomy" id="515440"/>
    <lineage>
        <taxon>Bacteria</taxon>
        <taxon>Thermotogati</taxon>
        <taxon>Thermotogota</taxon>
        <taxon>Thermotogae</taxon>
        <taxon>Petrotogales</taxon>
        <taxon>Petrotogaceae</taxon>
        <taxon>Oceanotoga</taxon>
    </lineage>
</organism>
<dbReference type="InterPro" id="IPR005531">
    <property type="entry name" value="Asp23"/>
</dbReference>
<gene>
    <name evidence="2" type="ORF">C7380_11053</name>
</gene>
<dbReference type="EMBL" id="QGGI01000010">
    <property type="protein sequence ID" value="PWJ92060.1"/>
    <property type="molecule type" value="Genomic_DNA"/>
</dbReference>
<name>A0AA45C6F4_9BACT</name>
<evidence type="ECO:0000256" key="1">
    <source>
        <dbReference type="ARBA" id="ARBA00005721"/>
    </source>
</evidence>
<comment type="caution">
    <text evidence="2">The sequence shown here is derived from an EMBL/GenBank/DDBJ whole genome shotgun (WGS) entry which is preliminary data.</text>
</comment>